<dbReference type="AlphaFoldDB" id="A0A9W6YH77"/>
<dbReference type="Proteomes" id="UP001165083">
    <property type="component" value="Unassembled WGS sequence"/>
</dbReference>
<gene>
    <name evidence="1" type="ORF">Plil01_001744900</name>
</gene>
<keyword evidence="2" id="KW-1185">Reference proteome</keyword>
<sequence length="108" mass="12458">MEWKDYEWEIRASFAILFGKSCTWRAQSPYPVIAERLKNTEEVTKLVQMVKQFSVRRETDSSTMPFILLQGSSGVGKTHMAFNLMVHDDLDVIYATMASSWVSPGERY</sequence>
<dbReference type="OrthoDB" id="91236at2759"/>
<evidence type="ECO:0000313" key="1">
    <source>
        <dbReference type="EMBL" id="GMF64670.1"/>
    </source>
</evidence>
<proteinExistence type="predicted"/>
<organism evidence="1 2">
    <name type="scientific">Phytophthora lilii</name>
    <dbReference type="NCBI Taxonomy" id="2077276"/>
    <lineage>
        <taxon>Eukaryota</taxon>
        <taxon>Sar</taxon>
        <taxon>Stramenopiles</taxon>
        <taxon>Oomycota</taxon>
        <taxon>Peronosporomycetes</taxon>
        <taxon>Peronosporales</taxon>
        <taxon>Peronosporaceae</taxon>
        <taxon>Phytophthora</taxon>
    </lineage>
</organism>
<protein>
    <submittedName>
        <fullName evidence="1">Unnamed protein product</fullName>
    </submittedName>
</protein>
<evidence type="ECO:0000313" key="2">
    <source>
        <dbReference type="Proteomes" id="UP001165083"/>
    </source>
</evidence>
<comment type="caution">
    <text evidence="1">The sequence shown here is derived from an EMBL/GenBank/DDBJ whole genome shotgun (WGS) entry which is preliminary data.</text>
</comment>
<dbReference type="InterPro" id="IPR027417">
    <property type="entry name" value="P-loop_NTPase"/>
</dbReference>
<accession>A0A9W6YH77</accession>
<reference evidence="1" key="1">
    <citation type="submission" date="2023-04" db="EMBL/GenBank/DDBJ databases">
        <title>Phytophthora lilii NBRC 32176.</title>
        <authorList>
            <person name="Ichikawa N."/>
            <person name="Sato H."/>
            <person name="Tonouchi N."/>
        </authorList>
    </citation>
    <scope>NUCLEOTIDE SEQUENCE</scope>
    <source>
        <strain evidence="1">NBRC 32176</strain>
    </source>
</reference>
<dbReference type="EMBL" id="BSXW01012426">
    <property type="protein sequence ID" value="GMF64670.1"/>
    <property type="molecule type" value="Genomic_DNA"/>
</dbReference>
<name>A0A9W6YH77_9STRA</name>
<dbReference type="SUPFAM" id="SSF52540">
    <property type="entry name" value="P-loop containing nucleoside triphosphate hydrolases"/>
    <property type="match status" value="1"/>
</dbReference>